<reference evidence="1" key="1">
    <citation type="submission" date="2018-05" db="EMBL/GenBank/DDBJ databases">
        <authorList>
            <person name="Lanie J.A."/>
            <person name="Ng W.-L."/>
            <person name="Kazmierczak K.M."/>
            <person name="Andrzejewski T.M."/>
            <person name="Davidsen T.M."/>
            <person name="Wayne K.J."/>
            <person name="Tettelin H."/>
            <person name="Glass J.I."/>
            <person name="Rusch D."/>
            <person name="Podicherti R."/>
            <person name="Tsui H.-C.T."/>
            <person name="Winkler M.E."/>
        </authorList>
    </citation>
    <scope>NUCLEOTIDE SEQUENCE</scope>
</reference>
<organism evidence="1">
    <name type="scientific">marine metagenome</name>
    <dbReference type="NCBI Taxonomy" id="408172"/>
    <lineage>
        <taxon>unclassified sequences</taxon>
        <taxon>metagenomes</taxon>
        <taxon>ecological metagenomes</taxon>
    </lineage>
</organism>
<dbReference type="AlphaFoldDB" id="A0A382ELU6"/>
<proteinExistence type="predicted"/>
<gene>
    <name evidence="1" type="ORF">METZ01_LOCUS203717</name>
</gene>
<dbReference type="EMBL" id="UINC01044852">
    <property type="protein sequence ID" value="SVB50863.1"/>
    <property type="molecule type" value="Genomic_DNA"/>
</dbReference>
<protein>
    <submittedName>
        <fullName evidence="1">Uncharacterized protein</fullName>
    </submittedName>
</protein>
<accession>A0A382ELU6</accession>
<evidence type="ECO:0000313" key="1">
    <source>
        <dbReference type="EMBL" id="SVB50863.1"/>
    </source>
</evidence>
<sequence>MLRWSKVFESRGKFTTESTEATELIDLLTWSL</sequence>
<name>A0A382ELU6_9ZZZZ</name>